<accession>A0A6N9YMQ2</accession>
<keyword evidence="3" id="KW-0808">Transferase</keyword>
<protein>
    <submittedName>
        <fullName evidence="3">Phosphotransferase</fullName>
    </submittedName>
</protein>
<dbReference type="Proteomes" id="UP000469185">
    <property type="component" value="Unassembled WGS sequence"/>
</dbReference>
<evidence type="ECO:0000313" key="3">
    <source>
        <dbReference type="EMBL" id="NED96263.1"/>
    </source>
</evidence>
<comment type="similarity">
    <text evidence="1">Belongs to the pseudomonas-type ThrB family.</text>
</comment>
<evidence type="ECO:0000256" key="1">
    <source>
        <dbReference type="ARBA" id="ARBA00038240"/>
    </source>
</evidence>
<dbReference type="AlphaFoldDB" id="A0A6N9YMQ2"/>
<dbReference type="SUPFAM" id="SSF56112">
    <property type="entry name" value="Protein kinase-like (PK-like)"/>
    <property type="match status" value="1"/>
</dbReference>
<dbReference type="InterPro" id="IPR002575">
    <property type="entry name" value="Aminoglycoside_PTrfase"/>
</dbReference>
<dbReference type="InterPro" id="IPR050249">
    <property type="entry name" value="Pseudomonas-type_ThrB"/>
</dbReference>
<dbReference type="PANTHER" id="PTHR21064:SF6">
    <property type="entry name" value="AMINOGLYCOSIDE PHOSPHOTRANSFERASE DOMAIN-CONTAINING PROTEIN"/>
    <property type="match status" value="1"/>
</dbReference>
<evidence type="ECO:0000313" key="4">
    <source>
        <dbReference type="Proteomes" id="UP000469185"/>
    </source>
</evidence>
<dbReference type="Pfam" id="PF01636">
    <property type="entry name" value="APH"/>
    <property type="match status" value="1"/>
</dbReference>
<feature type="domain" description="Aminoglycoside phosphotransferase" evidence="2">
    <location>
        <begin position="58"/>
        <end position="262"/>
    </location>
</feature>
<dbReference type="PANTHER" id="PTHR21064">
    <property type="entry name" value="AMINOGLYCOSIDE PHOSPHOTRANSFERASE DOMAIN-CONTAINING PROTEIN-RELATED"/>
    <property type="match status" value="1"/>
</dbReference>
<dbReference type="Gene3D" id="3.90.1200.10">
    <property type="match status" value="1"/>
</dbReference>
<dbReference type="InterPro" id="IPR011009">
    <property type="entry name" value="Kinase-like_dom_sf"/>
</dbReference>
<dbReference type="RefSeq" id="WP_163819031.1">
    <property type="nucleotide sequence ID" value="NZ_JAAGOB010000006.1"/>
</dbReference>
<dbReference type="EMBL" id="JAAGOB010000006">
    <property type="protein sequence ID" value="NED96263.1"/>
    <property type="molecule type" value="Genomic_DNA"/>
</dbReference>
<name>A0A6N9YMQ2_9ACTN</name>
<reference evidence="3 4" key="1">
    <citation type="submission" date="2020-02" db="EMBL/GenBank/DDBJ databases">
        <authorList>
            <person name="Li X.-J."/>
            <person name="Feng X.-M."/>
        </authorList>
    </citation>
    <scope>NUCLEOTIDE SEQUENCE [LARGE SCALE GENOMIC DNA]</scope>
    <source>
        <strain evidence="3 4">CGMCC 4.7225</strain>
    </source>
</reference>
<gene>
    <name evidence="3" type="ORF">G1H11_13185</name>
</gene>
<organism evidence="3 4">
    <name type="scientific">Phytoactinopolyspora alkaliphila</name>
    <dbReference type="NCBI Taxonomy" id="1783498"/>
    <lineage>
        <taxon>Bacteria</taxon>
        <taxon>Bacillati</taxon>
        <taxon>Actinomycetota</taxon>
        <taxon>Actinomycetes</taxon>
        <taxon>Jiangellales</taxon>
        <taxon>Jiangellaceae</taxon>
        <taxon>Phytoactinopolyspora</taxon>
    </lineage>
</organism>
<keyword evidence="4" id="KW-1185">Reference proteome</keyword>
<proteinExistence type="inferred from homology"/>
<comment type="caution">
    <text evidence="3">The sequence shown here is derived from an EMBL/GenBank/DDBJ whole genome shotgun (WGS) entry which is preliminary data.</text>
</comment>
<dbReference type="GO" id="GO:0019202">
    <property type="term" value="F:amino acid kinase activity"/>
    <property type="evidence" value="ECO:0007669"/>
    <property type="project" value="TreeGrafter"/>
</dbReference>
<sequence>MLIVPTPEMLWESSDPDVELRRRFGFDGATAAVGWAADLLAGEYGIEVRAVDRVVISAQNLMVWVTTSGERLMIKVCRLAVAHDWLTSRAALVGWLGDRGQPVAGPLVSVSGDRQLLRDDKSVGIQPILPGGLLDATDHDQVRAAGRTLAELHEELAAWPDASQLENVGPLARGRGKLWALPEGRAETVPRKLLDRLDRRIAELPELPERQPVHTDFRGANLLWQGTEISGVLDFEEACLDQAVVDLANAVCLLGTWYHNWQPISPEAQRLLIDSYTDRRPLTGAEQAWLPPLIAWGMLGLGWSPEAERWL</sequence>
<evidence type="ECO:0000259" key="2">
    <source>
        <dbReference type="Pfam" id="PF01636"/>
    </source>
</evidence>